<comment type="function">
    <text evidence="1">Required for the transposition of the insertion element.</text>
</comment>
<dbReference type="PROSITE" id="PS01043">
    <property type="entry name" value="TRANSPOSASE_IS30"/>
    <property type="match status" value="1"/>
</dbReference>
<gene>
    <name evidence="4" type="ORF">CO161_00945</name>
</gene>
<dbReference type="Proteomes" id="UP000229026">
    <property type="component" value="Unassembled WGS sequence"/>
</dbReference>
<evidence type="ECO:0000256" key="1">
    <source>
        <dbReference type="ARBA" id="ARBA00002190"/>
    </source>
</evidence>
<dbReference type="InterPro" id="IPR001598">
    <property type="entry name" value="Transposase_IS30_CS"/>
</dbReference>
<protein>
    <submittedName>
        <fullName evidence="4">IS30 family transposase</fullName>
    </submittedName>
</protein>
<dbReference type="InterPro" id="IPR036397">
    <property type="entry name" value="RNaseH_sf"/>
</dbReference>
<comment type="similarity">
    <text evidence="2">Belongs to the transposase IS30 family.</text>
</comment>
<dbReference type="EMBL" id="PFWH01000030">
    <property type="protein sequence ID" value="PJA63458.1"/>
    <property type="molecule type" value="Genomic_DNA"/>
</dbReference>
<dbReference type="PANTHER" id="PTHR10948:SF23">
    <property type="entry name" value="TRANSPOSASE INSI FOR INSERTION SEQUENCE ELEMENT IS30A-RELATED"/>
    <property type="match status" value="1"/>
</dbReference>
<name>A0A2M7YKF4_9BACT</name>
<evidence type="ECO:0000256" key="2">
    <source>
        <dbReference type="ARBA" id="ARBA00006363"/>
    </source>
</evidence>
<dbReference type="NCBIfam" id="NF033563">
    <property type="entry name" value="transpos_IS30"/>
    <property type="match status" value="1"/>
</dbReference>
<organism evidence="4 5">
    <name type="scientific">Candidatus Portnoybacteria bacterium CG_4_9_14_3_um_filter_44_9</name>
    <dbReference type="NCBI Taxonomy" id="1974806"/>
    <lineage>
        <taxon>Bacteria</taxon>
        <taxon>Candidatus Portnoyibacteriota</taxon>
    </lineage>
</organism>
<dbReference type="InterPro" id="IPR053392">
    <property type="entry name" value="Transposase_IS30-like"/>
</dbReference>
<dbReference type="PANTHER" id="PTHR10948">
    <property type="entry name" value="TRANSPOSASE"/>
    <property type="match status" value="1"/>
</dbReference>
<dbReference type="InterPro" id="IPR051917">
    <property type="entry name" value="Transposase-Integrase"/>
</dbReference>
<dbReference type="GO" id="GO:0015074">
    <property type="term" value="P:DNA integration"/>
    <property type="evidence" value="ECO:0007669"/>
    <property type="project" value="InterPro"/>
</dbReference>
<dbReference type="PROSITE" id="PS50994">
    <property type="entry name" value="INTEGRASE"/>
    <property type="match status" value="1"/>
</dbReference>
<sequence>MERATRATILVLVKNKEAEIVAKAFAKEVKKLPRQMKLTMTYDQGREMAQHKLFTKITGVKVYFAHPRSPWERGTNENTNGLIRQFFPKGTDF</sequence>
<dbReference type="Gene3D" id="3.30.420.10">
    <property type="entry name" value="Ribonuclease H-like superfamily/Ribonuclease H"/>
    <property type="match status" value="1"/>
</dbReference>
<dbReference type="AlphaFoldDB" id="A0A2M7YKF4"/>
<feature type="domain" description="Integrase catalytic" evidence="3">
    <location>
        <begin position="1"/>
        <end position="93"/>
    </location>
</feature>
<dbReference type="InterPro" id="IPR001584">
    <property type="entry name" value="Integrase_cat-core"/>
</dbReference>
<evidence type="ECO:0000259" key="3">
    <source>
        <dbReference type="PROSITE" id="PS50994"/>
    </source>
</evidence>
<accession>A0A2M7YKF4</accession>
<dbReference type="GO" id="GO:0004803">
    <property type="term" value="F:transposase activity"/>
    <property type="evidence" value="ECO:0007669"/>
    <property type="project" value="InterPro"/>
</dbReference>
<dbReference type="GO" id="GO:0006313">
    <property type="term" value="P:DNA transposition"/>
    <property type="evidence" value="ECO:0007669"/>
    <property type="project" value="InterPro"/>
</dbReference>
<dbReference type="SUPFAM" id="SSF53098">
    <property type="entry name" value="Ribonuclease H-like"/>
    <property type="match status" value="1"/>
</dbReference>
<evidence type="ECO:0000313" key="5">
    <source>
        <dbReference type="Proteomes" id="UP000229026"/>
    </source>
</evidence>
<proteinExistence type="inferred from homology"/>
<feature type="non-terminal residue" evidence="4">
    <location>
        <position position="93"/>
    </location>
</feature>
<evidence type="ECO:0000313" key="4">
    <source>
        <dbReference type="EMBL" id="PJA63458.1"/>
    </source>
</evidence>
<dbReference type="InterPro" id="IPR012337">
    <property type="entry name" value="RNaseH-like_sf"/>
</dbReference>
<reference evidence="5" key="1">
    <citation type="submission" date="2017-09" db="EMBL/GenBank/DDBJ databases">
        <title>Depth-based differentiation of microbial function through sediment-hosted aquifers and enrichment of novel symbionts in the deep terrestrial subsurface.</title>
        <authorList>
            <person name="Probst A.J."/>
            <person name="Ladd B."/>
            <person name="Jarett J.K."/>
            <person name="Geller-Mcgrath D.E."/>
            <person name="Sieber C.M.K."/>
            <person name="Emerson J.B."/>
            <person name="Anantharaman K."/>
            <person name="Thomas B.C."/>
            <person name="Malmstrom R."/>
            <person name="Stieglmeier M."/>
            <person name="Klingl A."/>
            <person name="Woyke T."/>
            <person name="Ryan C.M."/>
            <person name="Banfield J.F."/>
        </authorList>
    </citation>
    <scope>NUCLEOTIDE SEQUENCE [LARGE SCALE GENOMIC DNA]</scope>
</reference>
<dbReference type="GO" id="GO:0005829">
    <property type="term" value="C:cytosol"/>
    <property type="evidence" value="ECO:0007669"/>
    <property type="project" value="TreeGrafter"/>
</dbReference>
<dbReference type="GO" id="GO:0003677">
    <property type="term" value="F:DNA binding"/>
    <property type="evidence" value="ECO:0007669"/>
    <property type="project" value="InterPro"/>
</dbReference>
<comment type="caution">
    <text evidence="4">The sequence shown here is derived from an EMBL/GenBank/DDBJ whole genome shotgun (WGS) entry which is preliminary data.</text>
</comment>